<evidence type="ECO:0000256" key="3">
    <source>
        <dbReference type="ARBA" id="ARBA00022806"/>
    </source>
</evidence>
<dbReference type="PROSITE" id="PS51194">
    <property type="entry name" value="HELICASE_CTER"/>
    <property type="match status" value="1"/>
</dbReference>
<organism evidence="7">
    <name type="scientific">Hexamita inflata</name>
    <dbReference type="NCBI Taxonomy" id="28002"/>
    <lineage>
        <taxon>Eukaryota</taxon>
        <taxon>Metamonada</taxon>
        <taxon>Diplomonadida</taxon>
        <taxon>Hexamitidae</taxon>
        <taxon>Hexamitinae</taxon>
        <taxon>Hexamita</taxon>
    </lineage>
</organism>
<proteinExistence type="predicted"/>
<evidence type="ECO:0000313" key="7">
    <source>
        <dbReference type="EMBL" id="CAI9961279.1"/>
    </source>
</evidence>
<dbReference type="InterPro" id="IPR012961">
    <property type="entry name" value="Ski2/MTR4_C"/>
</dbReference>
<dbReference type="GO" id="GO:0005524">
    <property type="term" value="F:ATP binding"/>
    <property type="evidence" value="ECO:0007669"/>
    <property type="project" value="UniProtKB-KW"/>
</dbReference>
<dbReference type="SMART" id="SM01142">
    <property type="entry name" value="DSHCT"/>
    <property type="match status" value="1"/>
</dbReference>
<evidence type="ECO:0000259" key="6">
    <source>
        <dbReference type="PROSITE" id="PS51194"/>
    </source>
</evidence>
<evidence type="ECO:0000256" key="1">
    <source>
        <dbReference type="ARBA" id="ARBA00022741"/>
    </source>
</evidence>
<evidence type="ECO:0000256" key="2">
    <source>
        <dbReference type="ARBA" id="ARBA00022801"/>
    </source>
</evidence>
<dbReference type="PANTHER" id="PTHR12131">
    <property type="entry name" value="ATP-DEPENDENT RNA AND DNA HELICASE"/>
    <property type="match status" value="1"/>
</dbReference>
<dbReference type="SMART" id="SM00487">
    <property type="entry name" value="DEXDc"/>
    <property type="match status" value="1"/>
</dbReference>
<feature type="domain" description="Helicase C-terminal" evidence="6">
    <location>
        <begin position="326"/>
        <end position="527"/>
    </location>
</feature>
<evidence type="ECO:0000259" key="5">
    <source>
        <dbReference type="PROSITE" id="PS51192"/>
    </source>
</evidence>
<evidence type="ECO:0000313" key="8">
    <source>
        <dbReference type="EMBL" id="CAL6063075.1"/>
    </source>
</evidence>
<sequence length="1157" mass="131122">MSDYDIFEDNAEKIVSEQRALPVVVDVAQPEQADKRKNVRHSVVFPPTMKQPENPLEDIYQLPPPTVMARQFPFTLDPFQQKAISALNRGESVLVSAHTSAGKTVIAEYGIALCLQKNQKIVYTSPIKALSNQKYRDLTVTYSENKDLVNGQKTTIGLMTGDTTVNRNAQVLVMTTEILRNMLHSGAEVLREIGCVVFDEVHYMKNAERGLVWEDCLSLLDSKINFVFLSATIPNASEFAAWVSQIHQKPVHVIYTEFRPVPLQFMICPLGAQQAFQVFSSDTRVVNNEQVNKAIQALPFQSSHSEMKMSKGKNQKKLTSDTVVNMLRMLIMKNIYPVIVFSFGKAKCEELAVLAAKIPNLQNLLTKAQMDTVDAYFDAALLELPEEDRQLKQIQSAKELLRRGIAVHHSGLLPFVKEITEILFQEDLVKIIFVTETFAMGLNLPARCVIFSELKKFDGQEQRYVQSGEFIQMAGRAGRRGLDTQGVVITLFSDADDCQNALQIMQGTAEPLNSAYRLNYGSIINLIRTEGVSPEIAINKSFLQFQKEFRLPRCERELESIRYRLDFYSQQVSNEHEDVNLEHFTSYLELEKLLSKEQNQLQLMLLGEQNLSNYLQPGRIVEVFAENQNFSYGIVVQQITFSGQSYVDVLVPVQTQLQLEQRGAEPLVTLMNNFQKDYKFNDEFVKVLLEDASYSSFVQKKVTGESVVSEEVDNLIFVKQNTDLKEEDMKQAEHAICTQYIQKARIEKNELAQNDILTYCATKLMRTEEHLKSSSSIKEELKVIKNNKLIDEENFKPCIIRVNYSGIKSISTKFLKKLPTSLAKYDDRKQLLNTFATAIEQLMKARLVQITEEKPNLRGVALLDELYVNRHKVIPKMPLSNVEGVNPQIIQQQERVDKLNSLLQTQFKAVHNILFKFNPETANKLTNAVLTVQKLAYQQNILINTLKNSQMVLQLELTNMKKVLQDLNYINQTQILEKGKLACQINAANELILTEAIFNNLFGNATPEVFAGIVCSIIGDSFASEFSAVSEPISPYLQLIKNQTQDLIRACSIHNTQLDQYITKTEDIINELCAELAFQWASGASLTQICEIDKNLFEGNIVRMLRRLVTVLQQLEEASGEWGGGEISRLCAEAIVKVNRGIVKADSLYIVEEQPVE</sequence>
<dbReference type="GO" id="GO:0000460">
    <property type="term" value="P:maturation of 5.8S rRNA"/>
    <property type="evidence" value="ECO:0007669"/>
    <property type="project" value="TreeGrafter"/>
</dbReference>
<reference evidence="8 9" key="2">
    <citation type="submission" date="2024-07" db="EMBL/GenBank/DDBJ databases">
        <authorList>
            <person name="Akdeniz Z."/>
        </authorList>
    </citation>
    <scope>NUCLEOTIDE SEQUENCE [LARGE SCALE GENOMIC DNA]</scope>
</reference>
<dbReference type="CDD" id="cd18795">
    <property type="entry name" value="SF2_C_Ski2"/>
    <property type="match status" value="1"/>
</dbReference>
<keyword evidence="9" id="KW-1185">Reference proteome</keyword>
<dbReference type="InterPro" id="IPR001650">
    <property type="entry name" value="Helicase_C-like"/>
</dbReference>
<dbReference type="GO" id="GO:0003676">
    <property type="term" value="F:nucleic acid binding"/>
    <property type="evidence" value="ECO:0007669"/>
    <property type="project" value="InterPro"/>
</dbReference>
<dbReference type="InterPro" id="IPR011545">
    <property type="entry name" value="DEAD/DEAH_box_helicase_dom"/>
</dbReference>
<dbReference type="PROSITE" id="PS51192">
    <property type="entry name" value="HELICASE_ATP_BIND_1"/>
    <property type="match status" value="1"/>
</dbReference>
<dbReference type="Gene3D" id="1.10.3380.30">
    <property type="match status" value="1"/>
</dbReference>
<dbReference type="GO" id="GO:0004386">
    <property type="term" value="F:helicase activity"/>
    <property type="evidence" value="ECO:0007669"/>
    <property type="project" value="UniProtKB-KW"/>
</dbReference>
<dbReference type="Pfam" id="PF00271">
    <property type="entry name" value="Helicase_C"/>
    <property type="match status" value="1"/>
</dbReference>
<dbReference type="SMART" id="SM00490">
    <property type="entry name" value="HELICc"/>
    <property type="match status" value="1"/>
</dbReference>
<dbReference type="EMBL" id="CAXDID020000243">
    <property type="protein sequence ID" value="CAL6063075.1"/>
    <property type="molecule type" value="Genomic_DNA"/>
</dbReference>
<dbReference type="GO" id="GO:0016787">
    <property type="term" value="F:hydrolase activity"/>
    <property type="evidence" value="ECO:0007669"/>
    <property type="project" value="UniProtKB-KW"/>
</dbReference>
<dbReference type="PANTHER" id="PTHR12131:SF7">
    <property type="entry name" value="EXOSOME RNA HELICASE MTR4"/>
    <property type="match status" value="1"/>
</dbReference>
<reference evidence="7" key="1">
    <citation type="submission" date="2023-06" db="EMBL/GenBank/DDBJ databases">
        <authorList>
            <person name="Kurt Z."/>
        </authorList>
    </citation>
    <scope>NUCLEOTIDE SEQUENCE</scope>
</reference>
<evidence type="ECO:0000313" key="9">
    <source>
        <dbReference type="Proteomes" id="UP001642409"/>
    </source>
</evidence>
<keyword evidence="4" id="KW-0067">ATP-binding</keyword>
<gene>
    <name evidence="7" type="ORF">HINF_LOCUS48924</name>
    <name evidence="8" type="ORF">HINF_LOCUS50640</name>
</gene>
<dbReference type="GO" id="GO:0005634">
    <property type="term" value="C:nucleus"/>
    <property type="evidence" value="ECO:0007669"/>
    <property type="project" value="TreeGrafter"/>
</dbReference>
<dbReference type="Pfam" id="PF00270">
    <property type="entry name" value="DEAD"/>
    <property type="match status" value="1"/>
</dbReference>
<keyword evidence="3 7" id="KW-0347">Helicase</keyword>
<dbReference type="InterPro" id="IPR027417">
    <property type="entry name" value="P-loop_NTPase"/>
</dbReference>
<keyword evidence="1" id="KW-0547">Nucleotide-binding</keyword>
<feature type="domain" description="Helicase ATP-binding" evidence="5">
    <location>
        <begin position="84"/>
        <end position="251"/>
    </location>
</feature>
<name>A0AA86QXE6_9EUKA</name>
<protein>
    <submittedName>
        <fullName evidence="7">Helicase</fullName>
    </submittedName>
</protein>
<evidence type="ECO:0000256" key="4">
    <source>
        <dbReference type="ARBA" id="ARBA00022840"/>
    </source>
</evidence>
<dbReference type="SUPFAM" id="SSF52540">
    <property type="entry name" value="P-loop containing nucleoside triphosphate hydrolases"/>
    <property type="match status" value="1"/>
</dbReference>
<dbReference type="Proteomes" id="UP001642409">
    <property type="component" value="Unassembled WGS sequence"/>
</dbReference>
<dbReference type="InterPro" id="IPR050699">
    <property type="entry name" value="RNA-DNA_Helicase"/>
</dbReference>
<keyword evidence="2" id="KW-0378">Hydrolase</keyword>
<dbReference type="AlphaFoldDB" id="A0AA86QXE6"/>
<dbReference type="Pfam" id="PF08148">
    <property type="entry name" value="DSHCT"/>
    <property type="match status" value="1"/>
</dbReference>
<dbReference type="InterPro" id="IPR014001">
    <property type="entry name" value="Helicase_ATP-bd"/>
</dbReference>
<accession>A0AA86QXE6</accession>
<dbReference type="Gene3D" id="3.40.50.300">
    <property type="entry name" value="P-loop containing nucleotide triphosphate hydrolases"/>
    <property type="match status" value="2"/>
</dbReference>
<dbReference type="FunFam" id="3.40.50.300:FF:000083">
    <property type="entry name" value="ATP-dependent RNA helicase DOB1"/>
    <property type="match status" value="1"/>
</dbReference>
<comment type="caution">
    <text evidence="7">The sequence shown here is derived from an EMBL/GenBank/DDBJ whole genome shotgun (WGS) entry which is preliminary data.</text>
</comment>
<dbReference type="EMBL" id="CATOUU010000938">
    <property type="protein sequence ID" value="CAI9961279.1"/>
    <property type="molecule type" value="Genomic_DNA"/>
</dbReference>